<dbReference type="SMART" id="SM00487">
    <property type="entry name" value="DEXDc"/>
    <property type="match status" value="1"/>
</dbReference>
<sequence>MNATWETFGLHPRIVETLIANKIETPTPVQAATIPVLLAGHDVTAKSQTGTGKTLAYMLPALQCVDTTSSAVQVIVLAPTQELAMQIFRVAEAYGEPLGIKTQQLIGGASTQRQVEKLRLHPHVVVGTPGRMHELAKSGKLKLHQIRFVIVDEADQVFSLGSTIEVVTLLRGTARDRQIAFFSATRPREMEETEAQWMKDPQHIDVSADQSTAGKVDHYYLICDKRDKADTARRLIRLLKPAAALLFINDTDEIANYEAKFGYEGFTVETLYGDADKQKRAATLARFRDGRCQLLIATDVAARGLDIVALPLVVHLDPALDADHYVHRSGRTGRMGKSGTVVSIVTPQELFIMNKFKKQLAIDLQEKVMYKGKLVDPGTQSFSRDSERGSSRRRDEGSAGQSAGGAGRFAAQAMESASAGDQGLKAATSNVTDGQNASLESGIKAGFRAGKPLQLGSQSVARPAARTSSASGKQNAQKSAAQPIKPTKSKREQEKDRKNKGAPKWLKAKRDEEQK</sequence>
<evidence type="ECO:0000256" key="3">
    <source>
        <dbReference type="ARBA" id="ARBA00022801"/>
    </source>
</evidence>
<accession>A0A3G9J9E7</accession>
<dbReference type="PROSITE" id="PS51195">
    <property type="entry name" value="Q_MOTIF"/>
    <property type="match status" value="1"/>
</dbReference>
<dbReference type="InterPro" id="IPR014001">
    <property type="entry name" value="Helicase_ATP-bd"/>
</dbReference>
<proteinExistence type="predicted"/>
<dbReference type="InterPro" id="IPR027417">
    <property type="entry name" value="P-loop_NTPase"/>
</dbReference>
<evidence type="ECO:0000313" key="8">
    <source>
        <dbReference type="Proteomes" id="UP000275368"/>
    </source>
</evidence>
<dbReference type="SUPFAM" id="SSF52540">
    <property type="entry name" value="P-loop containing nucleoside triphosphate hydrolases"/>
    <property type="match status" value="1"/>
</dbReference>
<dbReference type="GO" id="GO:0003724">
    <property type="term" value="F:RNA helicase activity"/>
    <property type="evidence" value="ECO:0007669"/>
    <property type="project" value="UniProtKB-EC"/>
</dbReference>
<keyword evidence="5" id="KW-0067">ATP-binding</keyword>
<dbReference type="AlphaFoldDB" id="A0A3G9J9E7"/>
<evidence type="ECO:0000313" key="7">
    <source>
        <dbReference type="EMBL" id="BBH24975.1"/>
    </source>
</evidence>
<dbReference type="CDD" id="cd00268">
    <property type="entry name" value="DEADc"/>
    <property type="match status" value="1"/>
</dbReference>
<dbReference type="PANTHER" id="PTHR47963">
    <property type="entry name" value="DEAD-BOX ATP-DEPENDENT RNA HELICASE 47, MITOCHONDRIAL"/>
    <property type="match status" value="1"/>
</dbReference>
<keyword evidence="4" id="KW-0347">Helicase</keyword>
<dbReference type="PROSITE" id="PS51192">
    <property type="entry name" value="HELICASE_ATP_BIND_1"/>
    <property type="match status" value="1"/>
</dbReference>
<evidence type="ECO:0000256" key="1">
    <source>
        <dbReference type="ARBA" id="ARBA00012552"/>
    </source>
</evidence>
<dbReference type="Gene3D" id="3.40.50.300">
    <property type="entry name" value="P-loop containing nucleotide triphosphate hydrolases"/>
    <property type="match status" value="2"/>
</dbReference>
<dbReference type="InterPro" id="IPR044742">
    <property type="entry name" value="DEAD/DEAH_RhlB"/>
</dbReference>
<dbReference type="InterPro" id="IPR050547">
    <property type="entry name" value="DEAD_box_RNA_helicases"/>
</dbReference>
<feature type="compositionally biased region" description="Polar residues" evidence="6">
    <location>
        <begin position="427"/>
        <end position="436"/>
    </location>
</feature>
<evidence type="ECO:0000256" key="6">
    <source>
        <dbReference type="SAM" id="MobiDB-lite"/>
    </source>
</evidence>
<dbReference type="InterPro" id="IPR014014">
    <property type="entry name" value="RNA_helicase_DEAD_Q_motif"/>
</dbReference>
<dbReference type="EC" id="3.6.4.13" evidence="1"/>
<dbReference type="InterPro" id="IPR011545">
    <property type="entry name" value="DEAD/DEAH_box_helicase_dom"/>
</dbReference>
<dbReference type="SMART" id="SM00490">
    <property type="entry name" value="HELICc"/>
    <property type="match status" value="1"/>
</dbReference>
<dbReference type="GO" id="GO:0016787">
    <property type="term" value="F:hydrolase activity"/>
    <property type="evidence" value="ECO:0007669"/>
    <property type="project" value="UniProtKB-KW"/>
</dbReference>
<dbReference type="KEGG" id="pbk:Back11_63200"/>
<dbReference type="Pfam" id="PF00270">
    <property type="entry name" value="DEAD"/>
    <property type="match status" value="1"/>
</dbReference>
<evidence type="ECO:0000256" key="5">
    <source>
        <dbReference type="ARBA" id="ARBA00022840"/>
    </source>
</evidence>
<dbReference type="PROSITE" id="PS51194">
    <property type="entry name" value="HELICASE_CTER"/>
    <property type="match status" value="1"/>
</dbReference>
<keyword evidence="2" id="KW-0547">Nucleotide-binding</keyword>
<feature type="compositionally biased region" description="Polar residues" evidence="6">
    <location>
        <begin position="455"/>
        <end position="480"/>
    </location>
</feature>
<feature type="compositionally biased region" description="Basic and acidic residues" evidence="6">
    <location>
        <begin position="489"/>
        <end position="499"/>
    </location>
</feature>
<feature type="region of interest" description="Disordered" evidence="6">
    <location>
        <begin position="454"/>
        <end position="515"/>
    </location>
</feature>
<gene>
    <name evidence="7" type="ORF">Back11_63200</name>
</gene>
<protein>
    <recommendedName>
        <fullName evidence="1">RNA helicase</fullName>
        <ecNumber evidence="1">3.6.4.13</ecNumber>
    </recommendedName>
</protein>
<dbReference type="GO" id="GO:0005524">
    <property type="term" value="F:ATP binding"/>
    <property type="evidence" value="ECO:0007669"/>
    <property type="project" value="UniProtKB-KW"/>
</dbReference>
<feature type="region of interest" description="Disordered" evidence="6">
    <location>
        <begin position="376"/>
        <end position="436"/>
    </location>
</feature>
<keyword evidence="3" id="KW-0378">Hydrolase</keyword>
<organism evidence="7 8">
    <name type="scientific">Paenibacillus baekrokdamisoli</name>
    <dbReference type="NCBI Taxonomy" id="1712516"/>
    <lineage>
        <taxon>Bacteria</taxon>
        <taxon>Bacillati</taxon>
        <taxon>Bacillota</taxon>
        <taxon>Bacilli</taxon>
        <taxon>Bacillales</taxon>
        <taxon>Paenibacillaceae</taxon>
        <taxon>Paenibacillus</taxon>
    </lineage>
</organism>
<evidence type="ECO:0000256" key="4">
    <source>
        <dbReference type="ARBA" id="ARBA00022806"/>
    </source>
</evidence>
<dbReference type="PANTHER" id="PTHR47963:SF8">
    <property type="entry name" value="ATP-DEPENDENT RNA HELICASE DEAD"/>
    <property type="match status" value="1"/>
</dbReference>
<dbReference type="Pfam" id="PF00271">
    <property type="entry name" value="Helicase_C"/>
    <property type="match status" value="1"/>
</dbReference>
<dbReference type="GO" id="GO:0003723">
    <property type="term" value="F:RNA binding"/>
    <property type="evidence" value="ECO:0007669"/>
    <property type="project" value="TreeGrafter"/>
</dbReference>
<name>A0A3G9J9E7_9BACL</name>
<keyword evidence="8" id="KW-1185">Reference proteome</keyword>
<dbReference type="CDD" id="cd18787">
    <property type="entry name" value="SF2_C_DEAD"/>
    <property type="match status" value="1"/>
</dbReference>
<dbReference type="OrthoDB" id="9805696at2"/>
<dbReference type="EMBL" id="AP019308">
    <property type="protein sequence ID" value="BBH24975.1"/>
    <property type="molecule type" value="Genomic_DNA"/>
</dbReference>
<dbReference type="InterPro" id="IPR001650">
    <property type="entry name" value="Helicase_C-like"/>
</dbReference>
<evidence type="ECO:0000256" key="2">
    <source>
        <dbReference type="ARBA" id="ARBA00022741"/>
    </source>
</evidence>
<reference evidence="7 8" key="1">
    <citation type="submission" date="2018-11" db="EMBL/GenBank/DDBJ databases">
        <title>Complete genome sequence of Paenibacillus baekrokdamisoli strain KCTC 33723.</title>
        <authorList>
            <person name="Kang S.W."/>
            <person name="Lee K.C."/>
            <person name="Kim K.K."/>
            <person name="Kim J.S."/>
            <person name="Kim D.S."/>
            <person name="Ko S.H."/>
            <person name="Yang S.H."/>
            <person name="Lee J.S."/>
        </authorList>
    </citation>
    <scope>NUCLEOTIDE SEQUENCE [LARGE SCALE GENOMIC DNA]</scope>
    <source>
        <strain evidence="7 8">KCTC 33723</strain>
    </source>
</reference>
<dbReference type="RefSeq" id="WP_125665539.1">
    <property type="nucleotide sequence ID" value="NZ_AP019308.1"/>
</dbReference>
<dbReference type="Proteomes" id="UP000275368">
    <property type="component" value="Chromosome"/>
</dbReference>
<feature type="compositionally biased region" description="Basic and acidic residues" evidence="6">
    <location>
        <begin position="384"/>
        <end position="397"/>
    </location>
</feature>